<dbReference type="Gene3D" id="3.40.30.10">
    <property type="entry name" value="Glutaredoxin"/>
    <property type="match status" value="1"/>
</dbReference>
<dbReference type="GeneTree" id="ENSGT00940000165034"/>
<dbReference type="InterPro" id="IPR000889">
    <property type="entry name" value="Glutathione_peroxidase"/>
</dbReference>
<dbReference type="AlphaFoldDB" id="A0A8C5MJV9"/>
<reference evidence="6" key="2">
    <citation type="submission" date="2025-09" db="UniProtKB">
        <authorList>
            <consortium name="Ensembl"/>
        </authorList>
    </citation>
    <scope>IDENTIFICATION</scope>
</reference>
<evidence type="ECO:0000313" key="7">
    <source>
        <dbReference type="Proteomes" id="UP000694569"/>
    </source>
</evidence>
<dbReference type="PRINTS" id="PR01011">
    <property type="entry name" value="GLUTPROXDASE"/>
</dbReference>
<evidence type="ECO:0000256" key="4">
    <source>
        <dbReference type="ARBA" id="ARBA00023002"/>
    </source>
</evidence>
<evidence type="ECO:0000256" key="5">
    <source>
        <dbReference type="RuleBase" id="RU000499"/>
    </source>
</evidence>
<keyword evidence="7" id="KW-1185">Reference proteome</keyword>
<evidence type="ECO:0000313" key="6">
    <source>
        <dbReference type="Ensembl" id="ENSLLEP00000013174.1"/>
    </source>
</evidence>
<dbReference type="PROSITE" id="PS00763">
    <property type="entry name" value="GLUTATHIONE_PEROXID_2"/>
    <property type="match status" value="1"/>
</dbReference>
<evidence type="ECO:0000256" key="1">
    <source>
        <dbReference type="ARBA" id="ARBA00006926"/>
    </source>
</evidence>
<evidence type="ECO:0000256" key="2">
    <source>
        <dbReference type="ARBA" id="ARBA00012310"/>
    </source>
</evidence>
<dbReference type="PANTHER" id="PTHR11592">
    <property type="entry name" value="GLUTATHIONE PEROXIDASE"/>
    <property type="match status" value="1"/>
</dbReference>
<dbReference type="PANTHER" id="PTHR11592:SF32">
    <property type="entry name" value="GLUTATHIONE PEROXIDASE 3"/>
    <property type="match status" value="1"/>
</dbReference>
<proteinExistence type="inferred from homology"/>
<dbReference type="PROSITE" id="PS51355">
    <property type="entry name" value="GLUTATHIONE_PEROXID_3"/>
    <property type="match status" value="1"/>
</dbReference>
<reference evidence="6" key="1">
    <citation type="submission" date="2025-08" db="UniProtKB">
        <authorList>
            <consortium name="Ensembl"/>
        </authorList>
    </citation>
    <scope>IDENTIFICATION</scope>
</reference>
<dbReference type="GO" id="GO:0006979">
    <property type="term" value="P:response to oxidative stress"/>
    <property type="evidence" value="ECO:0007669"/>
    <property type="project" value="InterPro"/>
</dbReference>
<accession>A0A8C5MJV9</accession>
<dbReference type="PIRSF" id="PIRSF000303">
    <property type="entry name" value="Glutathion_perox"/>
    <property type="match status" value="1"/>
</dbReference>
<dbReference type="GO" id="GO:0004602">
    <property type="term" value="F:glutathione peroxidase activity"/>
    <property type="evidence" value="ECO:0007669"/>
    <property type="project" value="TreeGrafter"/>
</dbReference>
<comment type="similarity">
    <text evidence="1 5">Belongs to the glutathione peroxidase family.</text>
</comment>
<dbReference type="OrthoDB" id="446890at2759"/>
<keyword evidence="4 5" id="KW-0560">Oxidoreductase</keyword>
<dbReference type="SUPFAM" id="SSF52833">
    <property type="entry name" value="Thioredoxin-like"/>
    <property type="match status" value="1"/>
</dbReference>
<dbReference type="InterPro" id="IPR029760">
    <property type="entry name" value="GPX_CS"/>
</dbReference>
<keyword evidence="3 5" id="KW-0575">Peroxidase</keyword>
<evidence type="ECO:0000256" key="3">
    <source>
        <dbReference type="ARBA" id="ARBA00022559"/>
    </source>
</evidence>
<dbReference type="Ensembl" id="ENSLLET00000013691.1">
    <property type="protein sequence ID" value="ENSLLEP00000013174.1"/>
    <property type="gene ID" value="ENSLLEG00000008274.1"/>
</dbReference>
<protein>
    <recommendedName>
        <fullName evidence="2 5">Glutathione peroxidase</fullName>
    </recommendedName>
</protein>
<dbReference type="GO" id="GO:0036269">
    <property type="term" value="P:swimming behavior"/>
    <property type="evidence" value="ECO:0007669"/>
    <property type="project" value="Ensembl"/>
</dbReference>
<dbReference type="Pfam" id="PF00255">
    <property type="entry name" value="GSHPx"/>
    <property type="match status" value="1"/>
</dbReference>
<organism evidence="6 7">
    <name type="scientific">Leptobrachium leishanense</name>
    <name type="common">Leishan spiny toad</name>
    <dbReference type="NCBI Taxonomy" id="445787"/>
    <lineage>
        <taxon>Eukaryota</taxon>
        <taxon>Metazoa</taxon>
        <taxon>Chordata</taxon>
        <taxon>Craniata</taxon>
        <taxon>Vertebrata</taxon>
        <taxon>Euteleostomi</taxon>
        <taxon>Amphibia</taxon>
        <taxon>Batrachia</taxon>
        <taxon>Anura</taxon>
        <taxon>Pelobatoidea</taxon>
        <taxon>Megophryidae</taxon>
        <taxon>Leptobrachium</taxon>
    </lineage>
</organism>
<dbReference type="Proteomes" id="UP000694569">
    <property type="component" value="Unplaced"/>
</dbReference>
<sequence length="159" mass="18080">MIVREIKPANLVNYISSNGFVILGFPCNQFGLQEPGNNEEILPGLKHVRPGGGFVPNFQMFEKGDINGKKEQKVYTFLKNSCPPVGTSLGNPLNRLFWDSLKTNDVKWNFEKFLVGPDGQPLRRWHPRTPVSQVRKDIIFIMKSQQGQQSILLLGREQK</sequence>
<name>A0A8C5MJV9_9ANUR</name>
<dbReference type="InterPro" id="IPR036249">
    <property type="entry name" value="Thioredoxin-like_sf"/>
</dbReference>